<name>A0A318GWX7_9BURK</name>
<comment type="similarity">
    <text evidence="1">Belongs to the spermidine/spermine synthase family.</text>
</comment>
<dbReference type="InterPro" id="IPR029063">
    <property type="entry name" value="SAM-dependent_MTases_sf"/>
</dbReference>
<dbReference type="PANTHER" id="PTHR43317:SF11">
    <property type="entry name" value="POLYAMINE AMINOPROPYLTRANSFERASE 2"/>
    <property type="match status" value="1"/>
</dbReference>
<evidence type="ECO:0000256" key="2">
    <source>
        <dbReference type="ARBA" id="ARBA00022679"/>
    </source>
</evidence>
<dbReference type="EMBL" id="QJJS01000017">
    <property type="protein sequence ID" value="PXW93888.1"/>
    <property type="molecule type" value="Genomic_DNA"/>
</dbReference>
<keyword evidence="3 4" id="KW-0620">Polyamine biosynthesis</keyword>
<keyword evidence="7" id="KW-1185">Reference proteome</keyword>
<evidence type="ECO:0000256" key="3">
    <source>
        <dbReference type="ARBA" id="ARBA00023115"/>
    </source>
</evidence>
<dbReference type="SUPFAM" id="SSF53335">
    <property type="entry name" value="S-adenosyl-L-methionine-dependent methyltransferases"/>
    <property type="match status" value="1"/>
</dbReference>
<dbReference type="GO" id="GO:0016740">
    <property type="term" value="F:transferase activity"/>
    <property type="evidence" value="ECO:0007669"/>
    <property type="project" value="UniProtKB-UniRule"/>
</dbReference>
<dbReference type="PANTHER" id="PTHR43317">
    <property type="entry name" value="THERMOSPERMINE SYNTHASE ACAULIS5"/>
    <property type="match status" value="1"/>
</dbReference>
<evidence type="ECO:0000313" key="6">
    <source>
        <dbReference type="EMBL" id="PXW93888.1"/>
    </source>
</evidence>
<dbReference type="Proteomes" id="UP000247811">
    <property type="component" value="Unassembled WGS sequence"/>
</dbReference>
<organism evidence="6 7">
    <name type="scientific">Sphaerotilus hippei</name>
    <dbReference type="NCBI Taxonomy" id="744406"/>
    <lineage>
        <taxon>Bacteria</taxon>
        <taxon>Pseudomonadati</taxon>
        <taxon>Pseudomonadota</taxon>
        <taxon>Betaproteobacteria</taxon>
        <taxon>Burkholderiales</taxon>
        <taxon>Sphaerotilaceae</taxon>
        <taxon>Sphaerotilus</taxon>
    </lineage>
</organism>
<evidence type="ECO:0000313" key="7">
    <source>
        <dbReference type="Proteomes" id="UP000247811"/>
    </source>
</evidence>
<keyword evidence="2 4" id="KW-0808">Transferase</keyword>
<protein>
    <submittedName>
        <fullName evidence="6">Spermidine synthase</fullName>
    </submittedName>
</protein>
<reference evidence="6 7" key="1">
    <citation type="submission" date="2018-05" db="EMBL/GenBank/DDBJ databases">
        <title>Genomic Encyclopedia of Type Strains, Phase IV (KMG-IV): sequencing the most valuable type-strain genomes for metagenomic binning, comparative biology and taxonomic classification.</title>
        <authorList>
            <person name="Goeker M."/>
        </authorList>
    </citation>
    <scope>NUCLEOTIDE SEQUENCE [LARGE SCALE GENOMIC DNA]</scope>
    <source>
        <strain evidence="6 7">DSM 566</strain>
    </source>
</reference>
<dbReference type="Gene3D" id="3.40.50.150">
    <property type="entry name" value="Vaccinia Virus protein VP39"/>
    <property type="match status" value="1"/>
</dbReference>
<evidence type="ECO:0000256" key="4">
    <source>
        <dbReference type="PROSITE-ProRule" id="PRU00354"/>
    </source>
</evidence>
<dbReference type="CDD" id="cd02440">
    <property type="entry name" value="AdoMet_MTases"/>
    <property type="match status" value="1"/>
</dbReference>
<sequence length="263" mass="29175">MSSPADPDDHVRPFVHNTRHTRALHFSIHEVQSFMRVAEPDALALAYTRLMMGFLLFHPQPARIAMLGLGGGSLAKFCHRHLPASGIEVVEINPHVIALRDEFEVPPDDARLSITQGDGARWVRTSPEAFDVLLVDGYDYSGLPSVLATQRFYDDCSASLRPGGLLAVNLFRGHPQHELHLDRLRRSFNDAVLEVEDEERGANSVVLAGPGLASRRALPASVEPAQGMDTSAWDSLATELAHLRTAHERWRLQRPPVRAPRRA</sequence>
<comment type="caution">
    <text evidence="6">The sequence shown here is derived from an EMBL/GenBank/DDBJ whole genome shotgun (WGS) entry which is preliminary data.</text>
</comment>
<accession>A0A318GWX7</accession>
<dbReference type="AlphaFoldDB" id="A0A318GWX7"/>
<gene>
    <name evidence="6" type="ORF">C7444_11794</name>
</gene>
<dbReference type="NCBIfam" id="NF037959">
    <property type="entry name" value="MFS_SpdSyn"/>
    <property type="match status" value="1"/>
</dbReference>
<dbReference type="PROSITE" id="PS51006">
    <property type="entry name" value="PABS_2"/>
    <property type="match status" value="1"/>
</dbReference>
<evidence type="ECO:0000256" key="1">
    <source>
        <dbReference type="ARBA" id="ARBA00007867"/>
    </source>
</evidence>
<dbReference type="GO" id="GO:0006596">
    <property type="term" value="P:polyamine biosynthetic process"/>
    <property type="evidence" value="ECO:0007669"/>
    <property type="project" value="UniProtKB-UniRule"/>
</dbReference>
<dbReference type="OrthoDB" id="117774at2"/>
<proteinExistence type="inferred from homology"/>
<dbReference type="Pfam" id="PF01564">
    <property type="entry name" value="Spermine_synth"/>
    <property type="match status" value="1"/>
</dbReference>
<feature type="active site" description="Proton acceptor" evidence="4">
    <location>
        <position position="136"/>
    </location>
</feature>
<feature type="domain" description="PABS" evidence="5">
    <location>
        <begin position="1"/>
        <end position="222"/>
    </location>
</feature>
<dbReference type="RefSeq" id="WP_110401881.1">
    <property type="nucleotide sequence ID" value="NZ_QJJS01000017.1"/>
</dbReference>
<evidence type="ECO:0000259" key="5">
    <source>
        <dbReference type="PROSITE" id="PS51006"/>
    </source>
</evidence>
<dbReference type="InterPro" id="IPR030374">
    <property type="entry name" value="PABS"/>
</dbReference>